<feature type="domain" description="Gnk2-homologous" evidence="7">
    <location>
        <begin position="40"/>
        <end position="103"/>
    </location>
</feature>
<evidence type="ECO:0000256" key="1">
    <source>
        <dbReference type="ARBA" id="ARBA00004613"/>
    </source>
</evidence>
<evidence type="ECO:0000256" key="3">
    <source>
        <dbReference type="ARBA" id="ARBA00022729"/>
    </source>
</evidence>
<gene>
    <name evidence="8" type="ORF">AALP_AAs67340U000100</name>
</gene>
<evidence type="ECO:0000256" key="2">
    <source>
        <dbReference type="ARBA" id="ARBA00022525"/>
    </source>
</evidence>
<dbReference type="Proteomes" id="UP000029120">
    <property type="component" value="Unassembled WGS sequence"/>
</dbReference>
<dbReference type="PANTHER" id="PTHR32411">
    <property type="entry name" value="CYSTEINE-RICH REPEAT SECRETORY PROTEIN 38-RELATED"/>
    <property type="match status" value="1"/>
</dbReference>
<evidence type="ECO:0000313" key="9">
    <source>
        <dbReference type="Proteomes" id="UP000029120"/>
    </source>
</evidence>
<accession>A0A087FYR1</accession>
<feature type="non-terminal residue" evidence="8">
    <location>
        <position position="110"/>
    </location>
</feature>
<dbReference type="GO" id="GO:0005576">
    <property type="term" value="C:extracellular region"/>
    <property type="evidence" value="ECO:0007669"/>
    <property type="project" value="UniProtKB-SubCell"/>
</dbReference>
<sequence>MCTSYSLSKHLVFVHILALQLFTRSVSSLNFTNAYLNHKCLVKEGKYQPGSKFEKKFNDIIESVSTQLGDHIAISNNSVTIIFQCRYDISDSKCRYCYATAVAGVIIPYM</sequence>
<comment type="subcellular location">
    <subcellularLocation>
        <location evidence="1">Secreted</location>
    </subcellularLocation>
</comment>
<feature type="signal peptide" evidence="6">
    <location>
        <begin position="1"/>
        <end position="28"/>
    </location>
</feature>
<keyword evidence="2" id="KW-0964">Secreted</keyword>
<keyword evidence="3 6" id="KW-0732">Signal</keyword>
<dbReference type="AlphaFoldDB" id="A0A087FYR1"/>
<feature type="chain" id="PRO_5001821470" description="Gnk2-homologous domain-containing protein" evidence="6">
    <location>
        <begin position="29"/>
        <end position="110"/>
    </location>
</feature>
<dbReference type="Gramene" id="KFK22763">
    <property type="protein sequence ID" value="KFK22763"/>
    <property type="gene ID" value="AALP_AAs67340U000100"/>
</dbReference>
<dbReference type="PANTHER" id="PTHR32411:SF54">
    <property type="entry name" value="CYSTEINE-RICH REPEAT SECRETORY PROTEIN 29-RELATED"/>
    <property type="match status" value="1"/>
</dbReference>
<comment type="similarity">
    <text evidence="5">Belongs to the cysteine-rich repeat secretory protein family.</text>
</comment>
<evidence type="ECO:0000259" key="7">
    <source>
        <dbReference type="Pfam" id="PF01657"/>
    </source>
</evidence>
<reference evidence="9" key="1">
    <citation type="journal article" date="2015" name="Nat. Plants">
        <title>Genome expansion of Arabis alpina linked with retrotransposition and reduced symmetric DNA methylation.</title>
        <authorList>
            <person name="Willing E.M."/>
            <person name="Rawat V."/>
            <person name="Mandakova T."/>
            <person name="Maumus F."/>
            <person name="James G.V."/>
            <person name="Nordstroem K.J."/>
            <person name="Becker C."/>
            <person name="Warthmann N."/>
            <person name="Chica C."/>
            <person name="Szarzynska B."/>
            <person name="Zytnicki M."/>
            <person name="Albani M.C."/>
            <person name="Kiefer C."/>
            <person name="Bergonzi S."/>
            <person name="Castaings L."/>
            <person name="Mateos J.L."/>
            <person name="Berns M.C."/>
            <person name="Bujdoso N."/>
            <person name="Piofczyk T."/>
            <person name="de Lorenzo L."/>
            <person name="Barrero-Sicilia C."/>
            <person name="Mateos I."/>
            <person name="Piednoel M."/>
            <person name="Hagmann J."/>
            <person name="Chen-Min-Tao R."/>
            <person name="Iglesias-Fernandez R."/>
            <person name="Schuster S.C."/>
            <person name="Alonso-Blanco C."/>
            <person name="Roudier F."/>
            <person name="Carbonero P."/>
            <person name="Paz-Ares J."/>
            <person name="Davis S.J."/>
            <person name="Pecinka A."/>
            <person name="Quesneville H."/>
            <person name="Colot V."/>
            <person name="Lysak M.A."/>
            <person name="Weigel D."/>
            <person name="Coupland G."/>
            <person name="Schneeberger K."/>
        </authorList>
    </citation>
    <scope>NUCLEOTIDE SEQUENCE [LARGE SCALE GENOMIC DNA]</scope>
    <source>
        <strain evidence="9">cv. Pajares</strain>
    </source>
</reference>
<keyword evidence="4" id="KW-0677">Repeat</keyword>
<dbReference type="Gene3D" id="3.30.430.20">
    <property type="entry name" value="Gnk2 domain, C-X8-C-X2-C motif"/>
    <property type="match status" value="1"/>
</dbReference>
<evidence type="ECO:0000256" key="4">
    <source>
        <dbReference type="ARBA" id="ARBA00022737"/>
    </source>
</evidence>
<name>A0A087FYR1_ARAAL</name>
<evidence type="ECO:0000256" key="6">
    <source>
        <dbReference type="SAM" id="SignalP"/>
    </source>
</evidence>
<dbReference type="OrthoDB" id="1110548at2759"/>
<dbReference type="OMA" id="TAISGEW"/>
<protein>
    <recommendedName>
        <fullName evidence="7">Gnk2-homologous domain-containing protein</fullName>
    </recommendedName>
</protein>
<evidence type="ECO:0000256" key="5">
    <source>
        <dbReference type="ARBA" id="ARBA00038515"/>
    </source>
</evidence>
<organism evidence="8 9">
    <name type="scientific">Arabis alpina</name>
    <name type="common">Alpine rock-cress</name>
    <dbReference type="NCBI Taxonomy" id="50452"/>
    <lineage>
        <taxon>Eukaryota</taxon>
        <taxon>Viridiplantae</taxon>
        <taxon>Streptophyta</taxon>
        <taxon>Embryophyta</taxon>
        <taxon>Tracheophyta</taxon>
        <taxon>Spermatophyta</taxon>
        <taxon>Magnoliopsida</taxon>
        <taxon>eudicotyledons</taxon>
        <taxon>Gunneridae</taxon>
        <taxon>Pentapetalae</taxon>
        <taxon>rosids</taxon>
        <taxon>malvids</taxon>
        <taxon>Brassicales</taxon>
        <taxon>Brassicaceae</taxon>
        <taxon>Arabideae</taxon>
        <taxon>Arabis</taxon>
    </lineage>
</organism>
<proteinExistence type="inferred from homology"/>
<dbReference type="EMBL" id="KL985832">
    <property type="protein sequence ID" value="KFK22763.1"/>
    <property type="molecule type" value="Genomic_DNA"/>
</dbReference>
<dbReference type="Pfam" id="PF01657">
    <property type="entry name" value="Stress-antifung"/>
    <property type="match status" value="1"/>
</dbReference>
<dbReference type="InterPro" id="IPR050581">
    <property type="entry name" value="CRR_secretory_protein"/>
</dbReference>
<evidence type="ECO:0000313" key="8">
    <source>
        <dbReference type="EMBL" id="KFK22763.1"/>
    </source>
</evidence>
<keyword evidence="9" id="KW-1185">Reference proteome</keyword>
<dbReference type="InterPro" id="IPR038408">
    <property type="entry name" value="GNK2_sf"/>
</dbReference>
<dbReference type="InterPro" id="IPR002902">
    <property type="entry name" value="GNK2"/>
</dbReference>